<evidence type="ECO:0000313" key="3">
    <source>
        <dbReference type="Proteomes" id="UP000236291"/>
    </source>
</evidence>
<dbReference type="Pfam" id="PF02171">
    <property type="entry name" value="Piwi"/>
    <property type="match status" value="1"/>
</dbReference>
<feature type="domain" description="Piwi" evidence="1">
    <location>
        <begin position="1"/>
        <end position="152"/>
    </location>
</feature>
<dbReference type="PROSITE" id="PS50822">
    <property type="entry name" value="PIWI"/>
    <property type="match status" value="1"/>
</dbReference>
<dbReference type="Proteomes" id="UP000236291">
    <property type="component" value="Unassembled WGS sequence"/>
</dbReference>
<organism evidence="2 3">
    <name type="scientific">Trifolium pratense</name>
    <name type="common">Red clover</name>
    <dbReference type="NCBI Taxonomy" id="57577"/>
    <lineage>
        <taxon>Eukaryota</taxon>
        <taxon>Viridiplantae</taxon>
        <taxon>Streptophyta</taxon>
        <taxon>Embryophyta</taxon>
        <taxon>Tracheophyta</taxon>
        <taxon>Spermatophyta</taxon>
        <taxon>Magnoliopsida</taxon>
        <taxon>eudicotyledons</taxon>
        <taxon>Gunneridae</taxon>
        <taxon>Pentapetalae</taxon>
        <taxon>rosids</taxon>
        <taxon>fabids</taxon>
        <taxon>Fabales</taxon>
        <taxon>Fabaceae</taxon>
        <taxon>Papilionoideae</taxon>
        <taxon>50 kb inversion clade</taxon>
        <taxon>NPAAA clade</taxon>
        <taxon>Hologalegina</taxon>
        <taxon>IRL clade</taxon>
        <taxon>Trifolieae</taxon>
        <taxon>Trifolium</taxon>
    </lineage>
</organism>
<feature type="non-terminal residue" evidence="2">
    <location>
        <position position="1"/>
    </location>
</feature>
<dbReference type="InterPro" id="IPR036397">
    <property type="entry name" value="RNaseH_sf"/>
</dbReference>
<dbReference type="SUPFAM" id="SSF53098">
    <property type="entry name" value="Ribonuclease H-like"/>
    <property type="match status" value="1"/>
</dbReference>
<proteinExistence type="predicted"/>
<dbReference type="STRING" id="57577.A0A2K3MBT0"/>
<dbReference type="InterPro" id="IPR012337">
    <property type="entry name" value="RNaseH-like_sf"/>
</dbReference>
<dbReference type="SMART" id="SM00950">
    <property type="entry name" value="Piwi"/>
    <property type="match status" value="1"/>
</dbReference>
<evidence type="ECO:0000313" key="2">
    <source>
        <dbReference type="EMBL" id="PNX88240.1"/>
    </source>
</evidence>
<reference evidence="2 3" key="1">
    <citation type="journal article" date="2014" name="Am. J. Bot.">
        <title>Genome assembly and annotation for red clover (Trifolium pratense; Fabaceae).</title>
        <authorList>
            <person name="Istvanek J."/>
            <person name="Jaros M."/>
            <person name="Krenek A."/>
            <person name="Repkova J."/>
        </authorList>
    </citation>
    <scope>NUCLEOTIDE SEQUENCE [LARGE SCALE GENOMIC DNA]</scope>
    <source>
        <strain evidence="3">cv. Tatra</strain>
        <tissue evidence="2">Young leaves</tissue>
    </source>
</reference>
<dbReference type="GO" id="GO:0003676">
    <property type="term" value="F:nucleic acid binding"/>
    <property type="evidence" value="ECO:0007669"/>
    <property type="project" value="InterPro"/>
</dbReference>
<dbReference type="PANTHER" id="PTHR22891">
    <property type="entry name" value="EUKARYOTIC TRANSLATION INITIATION FACTOR 2C"/>
    <property type="match status" value="1"/>
</dbReference>
<dbReference type="AlphaFoldDB" id="A0A2K3MBT0"/>
<dbReference type="EMBL" id="ASHM01055982">
    <property type="protein sequence ID" value="PNX88240.1"/>
    <property type="molecule type" value="Genomic_DNA"/>
</dbReference>
<feature type="non-terminal residue" evidence="2">
    <location>
        <position position="155"/>
    </location>
</feature>
<dbReference type="InterPro" id="IPR003165">
    <property type="entry name" value="Piwi"/>
</dbReference>
<accession>A0A2K3MBT0</accession>
<reference evidence="2 3" key="2">
    <citation type="journal article" date="2017" name="Front. Plant Sci.">
        <title>Gene Classification and Mining of Molecular Markers Useful in Red Clover (Trifolium pratense) Breeding.</title>
        <authorList>
            <person name="Istvanek J."/>
            <person name="Dluhosova J."/>
            <person name="Dluhos P."/>
            <person name="Patkova L."/>
            <person name="Nedelnik J."/>
            <person name="Repkova J."/>
        </authorList>
    </citation>
    <scope>NUCLEOTIDE SEQUENCE [LARGE SCALE GENOMIC DNA]</scope>
    <source>
        <strain evidence="3">cv. Tatra</strain>
        <tissue evidence="2">Young leaves</tissue>
    </source>
</reference>
<sequence>GWCQFNQVLNIELSQVIEACKFLDEAWNPKFLVIVAQKNHHTKFFQPGSPDNVPPGTVVDNKICHPRNYDFYLCAHAGMIGTSRPTHYNVLLDEIGFPQMIYKSLCTHFLMLSNNNICCMSNSYQRSTTAISVVAPICYAHLAASEVGQFMKFED</sequence>
<protein>
    <submittedName>
        <fullName evidence="2">Protein argonaute 4-like</fullName>
    </submittedName>
</protein>
<dbReference type="Gene3D" id="3.30.420.10">
    <property type="entry name" value="Ribonuclease H-like superfamily/Ribonuclease H"/>
    <property type="match status" value="1"/>
</dbReference>
<gene>
    <name evidence="2" type="ORF">L195_g044342</name>
</gene>
<comment type="caution">
    <text evidence="2">The sequence shown here is derived from an EMBL/GenBank/DDBJ whole genome shotgun (WGS) entry which is preliminary data.</text>
</comment>
<evidence type="ECO:0000259" key="1">
    <source>
        <dbReference type="PROSITE" id="PS50822"/>
    </source>
</evidence>
<name>A0A2K3MBT0_TRIPR</name>